<dbReference type="Proteomes" id="UP000284706">
    <property type="component" value="Unassembled WGS sequence"/>
</dbReference>
<name>A0A409WUR0_9AGAR</name>
<organism evidence="3 4">
    <name type="scientific">Gymnopilus dilepis</name>
    <dbReference type="NCBI Taxonomy" id="231916"/>
    <lineage>
        <taxon>Eukaryota</taxon>
        <taxon>Fungi</taxon>
        <taxon>Dikarya</taxon>
        <taxon>Basidiomycota</taxon>
        <taxon>Agaricomycotina</taxon>
        <taxon>Agaricomycetes</taxon>
        <taxon>Agaricomycetidae</taxon>
        <taxon>Agaricales</taxon>
        <taxon>Agaricineae</taxon>
        <taxon>Hymenogastraceae</taxon>
        <taxon>Gymnopilus</taxon>
    </lineage>
</organism>
<evidence type="ECO:0000256" key="2">
    <source>
        <dbReference type="SAM" id="MobiDB-lite"/>
    </source>
</evidence>
<feature type="region of interest" description="Disordered" evidence="2">
    <location>
        <begin position="1"/>
        <end position="23"/>
    </location>
</feature>
<evidence type="ECO:0000256" key="1">
    <source>
        <dbReference type="SAM" id="Coils"/>
    </source>
</evidence>
<accession>A0A409WUR0</accession>
<protein>
    <submittedName>
        <fullName evidence="3">Uncharacterized protein</fullName>
    </submittedName>
</protein>
<keyword evidence="4" id="KW-1185">Reference proteome</keyword>
<dbReference type="AlphaFoldDB" id="A0A409WUR0"/>
<sequence>MPKPRIGASKAARKDGERKRKRLHYYKHLESERSKALARFHRRRQSASPEEIERLWEQHRQAQARYTERHRKKLQAQAREKRRLKKLQKEIEEDEEEFERLMSLEHTESE</sequence>
<evidence type="ECO:0000313" key="4">
    <source>
        <dbReference type="Proteomes" id="UP000284706"/>
    </source>
</evidence>
<dbReference type="InParanoid" id="A0A409WUR0"/>
<feature type="coiled-coil region" evidence="1">
    <location>
        <begin position="67"/>
        <end position="104"/>
    </location>
</feature>
<reference evidence="3 4" key="1">
    <citation type="journal article" date="2018" name="Evol. Lett.">
        <title>Horizontal gene cluster transfer increased hallucinogenic mushroom diversity.</title>
        <authorList>
            <person name="Reynolds H.T."/>
            <person name="Vijayakumar V."/>
            <person name="Gluck-Thaler E."/>
            <person name="Korotkin H.B."/>
            <person name="Matheny P.B."/>
            <person name="Slot J.C."/>
        </authorList>
    </citation>
    <scope>NUCLEOTIDE SEQUENCE [LARGE SCALE GENOMIC DNA]</scope>
    <source>
        <strain evidence="3 4">SRW20</strain>
    </source>
</reference>
<gene>
    <name evidence="3" type="ORF">CVT26_009178</name>
</gene>
<dbReference type="EMBL" id="NHYE01004774">
    <property type="protein sequence ID" value="PPQ82217.1"/>
    <property type="molecule type" value="Genomic_DNA"/>
</dbReference>
<evidence type="ECO:0000313" key="3">
    <source>
        <dbReference type="EMBL" id="PPQ82217.1"/>
    </source>
</evidence>
<proteinExistence type="predicted"/>
<keyword evidence="1" id="KW-0175">Coiled coil</keyword>
<comment type="caution">
    <text evidence="3">The sequence shown here is derived from an EMBL/GenBank/DDBJ whole genome shotgun (WGS) entry which is preliminary data.</text>
</comment>